<dbReference type="Gene3D" id="1.10.10.60">
    <property type="entry name" value="Homeodomain-like"/>
    <property type="match status" value="1"/>
</dbReference>
<dbReference type="RefSeq" id="WP_181050933.1">
    <property type="nucleotide sequence ID" value="NZ_JACDXJ010000001.1"/>
</dbReference>
<accession>A0A838BKK3</accession>
<keyword evidence="3" id="KW-0804">Transcription</keyword>
<comment type="caution">
    <text evidence="6">The sequence shown here is derived from an EMBL/GenBank/DDBJ whole genome shotgun (WGS) entry which is preliminary data.</text>
</comment>
<dbReference type="Proteomes" id="UP000572984">
    <property type="component" value="Unassembled WGS sequence"/>
</dbReference>
<dbReference type="PANTHER" id="PTHR47894:SF4">
    <property type="entry name" value="HTH-TYPE TRANSCRIPTIONAL REGULATOR GADX"/>
    <property type="match status" value="1"/>
</dbReference>
<keyword evidence="2" id="KW-0238">DNA-binding</keyword>
<dbReference type="GO" id="GO:0005829">
    <property type="term" value="C:cytosol"/>
    <property type="evidence" value="ECO:0007669"/>
    <property type="project" value="TreeGrafter"/>
</dbReference>
<sequence length="140" mass="16056">MEMSSTRRTDEMPPGHGSGPLTDDLRRVLRTELLRDTCSAAAVARLFSMHRRTMSRHLRTEGLAFRQVANEVRFEIACELLENTEMAVNQIAAVLRYSELSAFTRAFRRWSGQTPSAWRARHSRARASVKPRIQRLKTAE</sequence>
<evidence type="ECO:0000256" key="1">
    <source>
        <dbReference type="ARBA" id="ARBA00023015"/>
    </source>
</evidence>
<dbReference type="PROSITE" id="PS01124">
    <property type="entry name" value="HTH_ARAC_FAMILY_2"/>
    <property type="match status" value="1"/>
</dbReference>
<keyword evidence="1" id="KW-0805">Transcription regulation</keyword>
<dbReference type="SUPFAM" id="SSF46689">
    <property type="entry name" value="Homeodomain-like"/>
    <property type="match status" value="1"/>
</dbReference>
<evidence type="ECO:0000313" key="6">
    <source>
        <dbReference type="EMBL" id="MBA1155282.1"/>
    </source>
</evidence>
<feature type="domain" description="HTH araC/xylS-type" evidence="5">
    <location>
        <begin position="23"/>
        <end position="121"/>
    </location>
</feature>
<dbReference type="InterPro" id="IPR018060">
    <property type="entry name" value="HTH_AraC"/>
</dbReference>
<reference evidence="6 7" key="1">
    <citation type="submission" date="2020-07" db="EMBL/GenBank/DDBJ databases">
        <title>Draft genome and description of Microvirga mediterraneensis Marseille-Q2068 sp. nov.</title>
        <authorList>
            <person name="Boxberger M."/>
        </authorList>
    </citation>
    <scope>NUCLEOTIDE SEQUENCE [LARGE SCALE GENOMIC DNA]</scope>
    <source>
        <strain evidence="6 7">Marseille-Q2068</strain>
    </source>
</reference>
<dbReference type="InterPro" id="IPR009057">
    <property type="entry name" value="Homeodomain-like_sf"/>
</dbReference>
<proteinExistence type="predicted"/>
<feature type="region of interest" description="Disordered" evidence="4">
    <location>
        <begin position="1"/>
        <end position="23"/>
    </location>
</feature>
<evidence type="ECO:0000256" key="3">
    <source>
        <dbReference type="ARBA" id="ARBA00023163"/>
    </source>
</evidence>
<evidence type="ECO:0000313" key="7">
    <source>
        <dbReference type="Proteomes" id="UP000572984"/>
    </source>
</evidence>
<evidence type="ECO:0000256" key="4">
    <source>
        <dbReference type="SAM" id="MobiDB-lite"/>
    </source>
</evidence>
<name>A0A838BKK3_9HYPH</name>
<keyword evidence="7" id="KW-1185">Reference proteome</keyword>
<evidence type="ECO:0000259" key="5">
    <source>
        <dbReference type="PROSITE" id="PS01124"/>
    </source>
</evidence>
<feature type="region of interest" description="Disordered" evidence="4">
    <location>
        <begin position="121"/>
        <end position="140"/>
    </location>
</feature>
<dbReference type="AlphaFoldDB" id="A0A838BKK3"/>
<protein>
    <submittedName>
        <fullName evidence="6">Helix-turn-helix transcriptional regulator</fullName>
    </submittedName>
</protein>
<evidence type="ECO:0000256" key="2">
    <source>
        <dbReference type="ARBA" id="ARBA00023125"/>
    </source>
</evidence>
<organism evidence="6 7">
    <name type="scientific">Microvirga mediterraneensis</name>
    <dbReference type="NCBI Taxonomy" id="2754695"/>
    <lineage>
        <taxon>Bacteria</taxon>
        <taxon>Pseudomonadati</taxon>
        <taxon>Pseudomonadota</taxon>
        <taxon>Alphaproteobacteria</taxon>
        <taxon>Hyphomicrobiales</taxon>
        <taxon>Methylobacteriaceae</taxon>
        <taxon>Microvirga</taxon>
    </lineage>
</organism>
<dbReference type="GO" id="GO:0003700">
    <property type="term" value="F:DNA-binding transcription factor activity"/>
    <property type="evidence" value="ECO:0007669"/>
    <property type="project" value="InterPro"/>
</dbReference>
<feature type="compositionally biased region" description="Basic and acidic residues" evidence="4">
    <location>
        <begin position="1"/>
        <end position="13"/>
    </location>
</feature>
<dbReference type="PANTHER" id="PTHR47894">
    <property type="entry name" value="HTH-TYPE TRANSCRIPTIONAL REGULATOR GADX"/>
    <property type="match status" value="1"/>
</dbReference>
<dbReference type="GO" id="GO:0000976">
    <property type="term" value="F:transcription cis-regulatory region binding"/>
    <property type="evidence" value="ECO:0007669"/>
    <property type="project" value="TreeGrafter"/>
</dbReference>
<gene>
    <name evidence="6" type="ORF">H0S73_03950</name>
</gene>
<dbReference type="EMBL" id="JACDXJ010000001">
    <property type="protein sequence ID" value="MBA1155282.1"/>
    <property type="molecule type" value="Genomic_DNA"/>
</dbReference>
<dbReference type="SMART" id="SM00342">
    <property type="entry name" value="HTH_ARAC"/>
    <property type="match status" value="1"/>
</dbReference>
<dbReference type="Pfam" id="PF12833">
    <property type="entry name" value="HTH_18"/>
    <property type="match status" value="1"/>
</dbReference>